<feature type="active site" description="Proton donor/acceptor" evidence="8">
    <location>
        <position position="1088"/>
    </location>
</feature>
<evidence type="ECO:0000256" key="7">
    <source>
        <dbReference type="ARBA" id="ARBA00023049"/>
    </source>
</evidence>
<evidence type="ECO:0000313" key="11">
    <source>
        <dbReference type="Proteomes" id="UP000469125"/>
    </source>
</evidence>
<dbReference type="InterPro" id="IPR057246">
    <property type="entry name" value="CARBOXYPEPT_ZN_1"/>
</dbReference>
<keyword evidence="3" id="KW-0645">Protease</keyword>
<dbReference type="InterPro" id="IPR000834">
    <property type="entry name" value="Peptidase_M14"/>
</dbReference>
<comment type="similarity">
    <text evidence="2 8">Belongs to the peptidase M14 family.</text>
</comment>
<evidence type="ECO:0000256" key="1">
    <source>
        <dbReference type="ARBA" id="ARBA00001947"/>
    </source>
</evidence>
<evidence type="ECO:0000256" key="5">
    <source>
        <dbReference type="ARBA" id="ARBA00022801"/>
    </source>
</evidence>
<proteinExistence type="inferred from homology"/>
<sequence>MKKLVIILLVVAITIYPNNIYGEENTGDQTSESILEQSSDKDLSADEWLEYANSQTTASALLEAFIEGYHHYPSDERFVKGINSSARLLLDWATRQHQLKNLTVAEIRYNRILSAPELDEPIARETQRKLEYINKKLPTESDFINSAESISTASGKLQKYSEAFSLYPNNDQIKSGLKNSANLLFVWADRQHNERKFSTATDRYQTILNVPLIDTEFRLKTEEYLGYALEGHLAPKHYVELANRSNKVSEILSLFEEGYSLYPDNEEIVEGVHNSTLSLLEWATSQHLKGNINTAKDRYERILNLPLLDSTVQEMTEYKLEFAVNENVLPTIDELIYSAEQNNSASGKLEIYLQGYLLYPKEQQIWDGINISAQLLFNWADNQHQLRNFDTAINRYEKILHAPKLKEEIKQKTEDNLNVALQGQLTSDQIISLANSSNKVSEKYSLFLEGHNLYPENSLVQEGLANSIILLIDWASNQHQKGNIETAKVRYERILESPVLAANVERETTLKLELANDEQILPTQKELQQLINNETTASGKFEKSLEGYWLYPRSISIQEVLNNNALILLDWATIQHQNSNIEVAKNRYNKILEASGIKNNISNEIEKKLSFALEGKTLPTEKELITQIENSNKASDKFERSIEGYELYPRSNKFEDMINSSAITLLDWATIQHSLGNIATAKSRYESILSAPVLKSNITKETKTKLDYANQGKQIPTVSQIIENANKNTTASGKLEIYNNGYVYYPRDKQMKAGLNESAQLLLDWATTKHQSGNFKTAIDRYNKIIGSSGVNKSIKQQVENYLKLAKSGKRIYITSKVVNGNVAKYSYNQMVNDIKTLERQYPELVTSEIIGKSVDGRNIYAVKLGFGKKEVFFNGSFHAREHMTTNLLMTMLDEYAYSYAKGTTYSSYNTKEILDEVSIWFVPMVNPDGVSLVQFGASSAKNPLEVIKINNGKTNFNGWKANIRGVDLNRNFSTNWNLVQNNPGIPSPANFKGYRALSEPESRALYEFTLAHNFKTEVDYHSSGEIIYFGDDLIGINNSLHTLSKKIAQKVSLKTGYSLYYTRGTLGGGRRSDWSQRELSRPVLTPEISPYVGNRPVPVSYFNSIWKKNNTIGLMIADEARNR</sequence>
<evidence type="ECO:0000256" key="4">
    <source>
        <dbReference type="ARBA" id="ARBA00022723"/>
    </source>
</evidence>
<dbReference type="Gene3D" id="6.10.250.190">
    <property type="match status" value="8"/>
</dbReference>
<keyword evidence="11" id="KW-1185">Reference proteome</keyword>
<organism evidence="10 11">
    <name type="scientific">Ornithinibacillus caprae</name>
    <dbReference type="NCBI Taxonomy" id="2678566"/>
    <lineage>
        <taxon>Bacteria</taxon>
        <taxon>Bacillati</taxon>
        <taxon>Bacillota</taxon>
        <taxon>Bacilli</taxon>
        <taxon>Bacillales</taxon>
        <taxon>Bacillaceae</taxon>
        <taxon>Ornithinibacillus</taxon>
    </lineage>
</organism>
<accession>A0A6N8FCV9</accession>
<dbReference type="GO" id="GO:0006508">
    <property type="term" value="P:proteolysis"/>
    <property type="evidence" value="ECO:0007669"/>
    <property type="project" value="UniProtKB-KW"/>
</dbReference>
<dbReference type="PROSITE" id="PS52035">
    <property type="entry name" value="PEPTIDASE_M14"/>
    <property type="match status" value="1"/>
</dbReference>
<dbReference type="RefSeq" id="WP_155667036.1">
    <property type="nucleotide sequence ID" value="NZ_WOCA01000002.1"/>
</dbReference>
<dbReference type="AlphaFoldDB" id="A0A6N8FCV9"/>
<dbReference type="GO" id="GO:0008270">
    <property type="term" value="F:zinc ion binding"/>
    <property type="evidence" value="ECO:0007669"/>
    <property type="project" value="InterPro"/>
</dbReference>
<evidence type="ECO:0000313" key="10">
    <source>
        <dbReference type="EMBL" id="MUK87373.1"/>
    </source>
</evidence>
<dbReference type="PANTHER" id="PTHR11705:SF143">
    <property type="entry name" value="SLL0236 PROTEIN"/>
    <property type="match status" value="1"/>
</dbReference>
<keyword evidence="5" id="KW-0378">Hydrolase</keyword>
<dbReference type="Gene3D" id="3.40.630.10">
    <property type="entry name" value="Zn peptidases"/>
    <property type="match status" value="1"/>
</dbReference>
<evidence type="ECO:0000256" key="2">
    <source>
        <dbReference type="ARBA" id="ARBA00005988"/>
    </source>
</evidence>
<name>A0A6N8FCV9_9BACI</name>
<gene>
    <name evidence="10" type="ORF">GMD78_03025</name>
</gene>
<reference evidence="10 11" key="1">
    <citation type="submission" date="2019-11" db="EMBL/GenBank/DDBJ databases">
        <authorList>
            <person name="Li X."/>
        </authorList>
    </citation>
    <scope>NUCLEOTIDE SEQUENCE [LARGE SCALE GENOMIC DNA]</scope>
    <source>
        <strain evidence="10 11">L9</strain>
    </source>
</reference>
<dbReference type="Proteomes" id="UP000469125">
    <property type="component" value="Unassembled WGS sequence"/>
</dbReference>
<comment type="cofactor">
    <cofactor evidence="1">
        <name>Zn(2+)</name>
        <dbReference type="ChEBI" id="CHEBI:29105"/>
    </cofactor>
</comment>
<dbReference type="PRINTS" id="PR00765">
    <property type="entry name" value="CRBOXYPTASEA"/>
</dbReference>
<keyword evidence="4" id="KW-0479">Metal-binding</keyword>
<dbReference type="SUPFAM" id="SSF53187">
    <property type="entry name" value="Zn-dependent exopeptidases"/>
    <property type="match status" value="1"/>
</dbReference>
<evidence type="ECO:0000256" key="6">
    <source>
        <dbReference type="ARBA" id="ARBA00022833"/>
    </source>
</evidence>
<dbReference type="PANTHER" id="PTHR11705">
    <property type="entry name" value="PROTEASE FAMILY M14 CARBOXYPEPTIDASE A,B"/>
    <property type="match status" value="1"/>
</dbReference>
<feature type="domain" description="Peptidase M14" evidence="9">
    <location>
        <begin position="824"/>
        <end position="1121"/>
    </location>
</feature>
<evidence type="ECO:0000256" key="3">
    <source>
        <dbReference type="ARBA" id="ARBA00022670"/>
    </source>
</evidence>
<dbReference type="PROSITE" id="PS00132">
    <property type="entry name" value="CARBOXYPEPT_ZN_1"/>
    <property type="match status" value="1"/>
</dbReference>
<evidence type="ECO:0000259" key="9">
    <source>
        <dbReference type="PROSITE" id="PS52035"/>
    </source>
</evidence>
<comment type="caution">
    <text evidence="10">The sequence shown here is derived from an EMBL/GenBank/DDBJ whole genome shotgun (WGS) entry which is preliminary data.</text>
</comment>
<keyword evidence="7" id="KW-0482">Metalloprotease</keyword>
<evidence type="ECO:0000256" key="8">
    <source>
        <dbReference type="PROSITE-ProRule" id="PRU01379"/>
    </source>
</evidence>
<dbReference type="GO" id="GO:0004181">
    <property type="term" value="F:metallocarboxypeptidase activity"/>
    <property type="evidence" value="ECO:0007669"/>
    <property type="project" value="InterPro"/>
</dbReference>
<dbReference type="EMBL" id="WOCA01000002">
    <property type="protein sequence ID" value="MUK87373.1"/>
    <property type="molecule type" value="Genomic_DNA"/>
</dbReference>
<dbReference type="SMART" id="SM00631">
    <property type="entry name" value="Zn_pept"/>
    <property type="match status" value="1"/>
</dbReference>
<dbReference type="Pfam" id="PF00246">
    <property type="entry name" value="Peptidase_M14"/>
    <property type="match status" value="1"/>
</dbReference>
<keyword evidence="6" id="KW-0862">Zinc</keyword>
<protein>
    <recommendedName>
        <fullName evidence="9">Peptidase M14 domain-containing protein</fullName>
    </recommendedName>
</protein>
<dbReference type="GO" id="GO:0005615">
    <property type="term" value="C:extracellular space"/>
    <property type="evidence" value="ECO:0007669"/>
    <property type="project" value="TreeGrafter"/>
</dbReference>